<dbReference type="EMBL" id="JAPZBR010000002">
    <property type="protein sequence ID" value="KAJ5362422.1"/>
    <property type="molecule type" value="Genomic_DNA"/>
</dbReference>
<name>A0A9W9RLH6_PENBR</name>
<keyword evidence="2" id="KW-1185">Reference proteome</keyword>
<sequence length="224" mass="25034">MSPAGLRLRTGMPASPKNRKIMWKPLNLEDEDDAQVIADRQAVLNLVREIYDPYLKRCLFKGYDWKMMFVGRYAETEFLGKMRSCFDQLPERVRQAGDRILVAKMILDVLKFHRFSDPSWRVPLGYPVPLANPTPLASAGPLALPVVQFPEVYFPVADSPSPTVTVNSAPALDTAGLDILADAASQAPRWIPRLPPRITRNSNSHQLGCMCGRCVLSLAPINNF</sequence>
<dbReference type="Proteomes" id="UP001148299">
    <property type="component" value="Unassembled WGS sequence"/>
</dbReference>
<proteinExistence type="predicted"/>
<reference evidence="1" key="1">
    <citation type="submission" date="2022-12" db="EMBL/GenBank/DDBJ databases">
        <authorList>
            <person name="Petersen C."/>
        </authorList>
    </citation>
    <scope>NUCLEOTIDE SEQUENCE</scope>
    <source>
        <strain evidence="1">IBT 35675</strain>
    </source>
</reference>
<organism evidence="1 2">
    <name type="scientific">Penicillium brevicompactum</name>
    <dbReference type="NCBI Taxonomy" id="5074"/>
    <lineage>
        <taxon>Eukaryota</taxon>
        <taxon>Fungi</taxon>
        <taxon>Dikarya</taxon>
        <taxon>Ascomycota</taxon>
        <taxon>Pezizomycotina</taxon>
        <taxon>Eurotiomycetes</taxon>
        <taxon>Eurotiomycetidae</taxon>
        <taxon>Eurotiales</taxon>
        <taxon>Aspergillaceae</taxon>
        <taxon>Penicillium</taxon>
    </lineage>
</organism>
<gene>
    <name evidence="1" type="ORF">N7541_003266</name>
</gene>
<evidence type="ECO:0000313" key="2">
    <source>
        <dbReference type="Proteomes" id="UP001148299"/>
    </source>
</evidence>
<dbReference type="AlphaFoldDB" id="A0A9W9RLH6"/>
<evidence type="ECO:0000313" key="1">
    <source>
        <dbReference type="EMBL" id="KAJ5362422.1"/>
    </source>
</evidence>
<protein>
    <submittedName>
        <fullName evidence="1">Uncharacterized protein</fullName>
    </submittedName>
</protein>
<reference evidence="1" key="2">
    <citation type="journal article" date="2023" name="IMA Fungus">
        <title>Comparative genomic study of the Penicillium genus elucidates a diverse pangenome and 15 lateral gene transfer events.</title>
        <authorList>
            <person name="Petersen C."/>
            <person name="Sorensen T."/>
            <person name="Nielsen M.R."/>
            <person name="Sondergaard T.E."/>
            <person name="Sorensen J.L."/>
            <person name="Fitzpatrick D.A."/>
            <person name="Frisvad J.C."/>
            <person name="Nielsen K.L."/>
        </authorList>
    </citation>
    <scope>NUCLEOTIDE SEQUENCE</scope>
    <source>
        <strain evidence="1">IBT 35675</strain>
    </source>
</reference>
<accession>A0A9W9RLH6</accession>
<comment type="caution">
    <text evidence="1">The sequence shown here is derived from an EMBL/GenBank/DDBJ whole genome shotgun (WGS) entry which is preliminary data.</text>
</comment>